<gene>
    <name evidence="2" type="ORF">NK662_12870</name>
</gene>
<dbReference type="Gene3D" id="1.20.950.20">
    <property type="entry name" value="Transmembrane di-heme cytochromes, Chain C"/>
    <property type="match status" value="1"/>
</dbReference>
<dbReference type="Proteomes" id="UP001156102">
    <property type="component" value="Unassembled WGS sequence"/>
</dbReference>
<accession>A0AA41XAM3</accession>
<feature type="transmembrane region" description="Helical" evidence="1">
    <location>
        <begin position="172"/>
        <end position="197"/>
    </location>
</feature>
<dbReference type="RefSeq" id="WP_254759342.1">
    <property type="nucleotide sequence ID" value="NZ_JANCLT010000006.1"/>
</dbReference>
<dbReference type="AlphaFoldDB" id="A0AA41XAM3"/>
<reference evidence="2" key="1">
    <citation type="submission" date="2022-07" db="EMBL/GenBank/DDBJ databases">
        <authorList>
            <person name="Li W.-J."/>
            <person name="Deng Q.-Q."/>
        </authorList>
    </citation>
    <scope>NUCLEOTIDE SEQUENCE</scope>
    <source>
        <strain evidence="2">SYSU M60031</strain>
    </source>
</reference>
<keyword evidence="1" id="KW-1133">Transmembrane helix</keyword>
<feature type="transmembrane region" description="Helical" evidence="1">
    <location>
        <begin position="218"/>
        <end position="237"/>
    </location>
</feature>
<dbReference type="InterPro" id="IPR036197">
    <property type="entry name" value="NarG-like_sf"/>
</dbReference>
<dbReference type="SUPFAM" id="SSF103501">
    <property type="entry name" value="Respiratory nitrate reductase 1 gamma chain"/>
    <property type="match status" value="1"/>
</dbReference>
<feature type="transmembrane region" description="Helical" evidence="1">
    <location>
        <begin position="243"/>
        <end position="263"/>
    </location>
</feature>
<name>A0AA41XAM3_9BACI</name>
<sequence>MEENARSYQAYTVSGGTFSVRAMRNAFIVTVLLFFSIYIGSEAFGYFDMALYGYLWASILCFILMTMRVTAWTLRPPARRLWKQGFRMFSSPKGWKFLFGTLYNNIGAQKFISHRSWYRWTQHMCISWGVILSFAITFSLVFSWLHFELVSSRTYQVVMFGLPVFRMPVDSVLAFMIYHGLNWAGIAVIIGSFMAIYRRYKEEKQLVEQSKEYDFFPLILLIAISVTGSLLTLSTYFMEGTFYVGISLAHQIVVIIFLLYFPFGKFWHIPLRFLAVVIPAYHALEEEKHCARCGVKYATKTQIKDVQDALSQRRLSVPIEQSHLHMSDLCSQCRRVTNRLAAFGSPVHFGQADVLVKPNGQNGLILQQEGGVNDGTRTER</sequence>
<keyword evidence="3" id="KW-1185">Reference proteome</keyword>
<evidence type="ECO:0000256" key="1">
    <source>
        <dbReference type="SAM" id="Phobius"/>
    </source>
</evidence>
<comment type="caution">
    <text evidence="2">The sequence shown here is derived from an EMBL/GenBank/DDBJ whole genome shotgun (WGS) entry which is preliminary data.</text>
</comment>
<proteinExistence type="predicted"/>
<protein>
    <submittedName>
        <fullName evidence="2">MFS transporter</fullName>
    </submittedName>
</protein>
<feature type="transmembrane region" description="Helical" evidence="1">
    <location>
        <begin position="125"/>
        <end position="147"/>
    </location>
</feature>
<keyword evidence="1" id="KW-0812">Transmembrane</keyword>
<dbReference type="EMBL" id="JANCLT010000006">
    <property type="protein sequence ID" value="MCP8969420.1"/>
    <property type="molecule type" value="Genomic_DNA"/>
</dbReference>
<feature type="transmembrane region" description="Helical" evidence="1">
    <location>
        <begin position="26"/>
        <end position="47"/>
    </location>
</feature>
<organism evidence="2 3">
    <name type="scientific">Ectobacillus ponti</name>
    <dbReference type="NCBI Taxonomy" id="2961894"/>
    <lineage>
        <taxon>Bacteria</taxon>
        <taxon>Bacillati</taxon>
        <taxon>Bacillota</taxon>
        <taxon>Bacilli</taxon>
        <taxon>Bacillales</taxon>
        <taxon>Bacillaceae</taxon>
        <taxon>Ectobacillus</taxon>
    </lineage>
</organism>
<evidence type="ECO:0000313" key="3">
    <source>
        <dbReference type="Proteomes" id="UP001156102"/>
    </source>
</evidence>
<keyword evidence="1" id="KW-0472">Membrane</keyword>
<evidence type="ECO:0000313" key="2">
    <source>
        <dbReference type="EMBL" id="MCP8969420.1"/>
    </source>
</evidence>
<feature type="transmembrane region" description="Helical" evidence="1">
    <location>
        <begin position="53"/>
        <end position="74"/>
    </location>
</feature>